<feature type="compositionally biased region" description="Basic and acidic residues" evidence="1">
    <location>
        <begin position="41"/>
        <end position="56"/>
    </location>
</feature>
<dbReference type="Proteomes" id="UP000053144">
    <property type="component" value="Chromosome 2"/>
</dbReference>
<evidence type="ECO:0000256" key="1">
    <source>
        <dbReference type="SAM" id="MobiDB-lite"/>
    </source>
</evidence>
<feature type="region of interest" description="Disordered" evidence="1">
    <location>
        <begin position="332"/>
        <end position="372"/>
    </location>
</feature>
<sequence length="389" mass="44191">MQIARDVKEFQGGAKVGNRSRIEDQSSWGRSSEEVTLSEANRYDPGRSRVVERSEANHYNPGRSGVAERSHANHLGRSGVVERSEANHPGRSGVAEQSEANHQGRSKAIESVGSILNTRNLPDPNKRGWPDSNRRGLPDSHRRGLLDSNDLTVKMVSQSLRWTSEQKKGLAVLDTPAEGRELFEALKDIEDHLLRAYDSRKEVTKMLEANKIQEEWKSLEEELPPPKPLDLNWRTVLIHFGVNYVNETSESYGRSNMIDKSALHHMGFQHGPNGWLFKDEYVGEEEVAIGSSTTPYRPRSEFEKHVVRQLHSLTIPYQTTRQDVMEMKKHLNMDDSYEKSEASEESGEEESTVEEIEEDEVSERDSVVEESVSDMLISNLKKKKNKKSI</sequence>
<evidence type="ECO:0000313" key="3">
    <source>
        <dbReference type="Proteomes" id="UP000053144"/>
    </source>
</evidence>
<name>A0A0L9TW20_PHAAN</name>
<dbReference type="Gramene" id="KOM34379">
    <property type="protein sequence ID" value="KOM34379"/>
    <property type="gene ID" value="LR48_Vigan02g052900"/>
</dbReference>
<feature type="compositionally biased region" description="Basic and acidic residues" evidence="1">
    <location>
        <begin position="124"/>
        <end position="143"/>
    </location>
</feature>
<evidence type="ECO:0000313" key="2">
    <source>
        <dbReference type="EMBL" id="KOM34379.1"/>
    </source>
</evidence>
<feature type="compositionally biased region" description="Basic and acidic residues" evidence="1">
    <location>
        <begin position="332"/>
        <end position="342"/>
    </location>
</feature>
<feature type="compositionally biased region" description="Polar residues" evidence="1">
    <location>
        <begin position="25"/>
        <end position="39"/>
    </location>
</feature>
<proteinExistence type="predicted"/>
<gene>
    <name evidence="2" type="ORF">LR48_Vigan02g052900</name>
</gene>
<feature type="compositionally biased region" description="Acidic residues" evidence="1">
    <location>
        <begin position="343"/>
        <end position="362"/>
    </location>
</feature>
<organism evidence="2 3">
    <name type="scientific">Phaseolus angularis</name>
    <name type="common">Azuki bean</name>
    <name type="synonym">Vigna angularis</name>
    <dbReference type="NCBI Taxonomy" id="3914"/>
    <lineage>
        <taxon>Eukaryota</taxon>
        <taxon>Viridiplantae</taxon>
        <taxon>Streptophyta</taxon>
        <taxon>Embryophyta</taxon>
        <taxon>Tracheophyta</taxon>
        <taxon>Spermatophyta</taxon>
        <taxon>Magnoliopsida</taxon>
        <taxon>eudicotyledons</taxon>
        <taxon>Gunneridae</taxon>
        <taxon>Pentapetalae</taxon>
        <taxon>rosids</taxon>
        <taxon>fabids</taxon>
        <taxon>Fabales</taxon>
        <taxon>Fabaceae</taxon>
        <taxon>Papilionoideae</taxon>
        <taxon>50 kb inversion clade</taxon>
        <taxon>NPAAA clade</taxon>
        <taxon>indigoferoid/millettioid clade</taxon>
        <taxon>Phaseoleae</taxon>
        <taxon>Vigna</taxon>
    </lineage>
</organism>
<reference evidence="3" key="1">
    <citation type="journal article" date="2015" name="Proc. Natl. Acad. Sci. U.S.A.">
        <title>Genome sequencing of adzuki bean (Vigna angularis) provides insight into high starch and low fat accumulation and domestication.</title>
        <authorList>
            <person name="Yang K."/>
            <person name="Tian Z."/>
            <person name="Chen C."/>
            <person name="Luo L."/>
            <person name="Zhao B."/>
            <person name="Wang Z."/>
            <person name="Yu L."/>
            <person name="Li Y."/>
            <person name="Sun Y."/>
            <person name="Li W."/>
            <person name="Chen Y."/>
            <person name="Li Y."/>
            <person name="Zhang Y."/>
            <person name="Ai D."/>
            <person name="Zhao J."/>
            <person name="Shang C."/>
            <person name="Ma Y."/>
            <person name="Wu B."/>
            <person name="Wang M."/>
            <person name="Gao L."/>
            <person name="Sun D."/>
            <person name="Zhang P."/>
            <person name="Guo F."/>
            <person name="Wang W."/>
            <person name="Li Y."/>
            <person name="Wang J."/>
            <person name="Varshney R.K."/>
            <person name="Wang J."/>
            <person name="Ling H.Q."/>
            <person name="Wan P."/>
        </authorList>
    </citation>
    <scope>NUCLEOTIDE SEQUENCE</scope>
    <source>
        <strain evidence="3">cv. Jingnong 6</strain>
    </source>
</reference>
<accession>A0A0L9TW20</accession>
<protein>
    <submittedName>
        <fullName evidence="2">Uncharacterized protein</fullName>
    </submittedName>
</protein>
<feature type="region of interest" description="Disordered" evidence="1">
    <location>
        <begin position="1"/>
        <end position="143"/>
    </location>
</feature>
<dbReference type="EMBL" id="CM003372">
    <property type="protein sequence ID" value="KOM34379.1"/>
    <property type="molecule type" value="Genomic_DNA"/>
</dbReference>
<dbReference type="AlphaFoldDB" id="A0A0L9TW20"/>